<dbReference type="SUPFAM" id="SSF53720">
    <property type="entry name" value="ALDH-like"/>
    <property type="match status" value="1"/>
</dbReference>
<dbReference type="FunFam" id="3.40.309.10:FF:000012">
    <property type="entry name" value="Betaine aldehyde dehydrogenase"/>
    <property type="match status" value="1"/>
</dbReference>
<dbReference type="PANTHER" id="PTHR11699">
    <property type="entry name" value="ALDEHYDE DEHYDROGENASE-RELATED"/>
    <property type="match status" value="1"/>
</dbReference>
<evidence type="ECO:0000313" key="5">
    <source>
        <dbReference type="WBParaSite" id="ACRNAN_Path_1366.g5365.t1"/>
    </source>
</evidence>
<evidence type="ECO:0000256" key="2">
    <source>
        <dbReference type="ARBA" id="ARBA00023002"/>
    </source>
</evidence>
<name>A0A914BZI2_9BILA</name>
<evidence type="ECO:0000313" key="4">
    <source>
        <dbReference type="Proteomes" id="UP000887540"/>
    </source>
</evidence>
<dbReference type="FunFam" id="3.40.605.10:FF:000026">
    <property type="entry name" value="Aldehyde dehydrogenase, putative"/>
    <property type="match status" value="1"/>
</dbReference>
<evidence type="ECO:0000259" key="3">
    <source>
        <dbReference type="Pfam" id="PF00171"/>
    </source>
</evidence>
<sequence>MKKFAIPQDLTKALHFIGGSRLNLLSPHKFMVMEPRNGSHLTECCSAERSQVEEAVLISRKAQKFWAAMPWLERGHILRRAAELIRSHVNEISLWEVRDNGKPIREAKADVLSCAETFEYFSGVDLSGQHIPYSDQDSRFAYTRREPLGVVGAVGAWNYPIQTATWKIAPAIACGNAIVYKPSPLAPISAVILAQLLQCAGVPNGIVNIVQGEAITGTAICESTGINKVSFTGSSSTGKKIVETCAKIHVKPVTLELGGKSSCIIFEDADMEMAVNGAMMANFFSQGQVCSNASKILVHSSIFDEFTKKVAESTAQLVIGDPLNEATHVGASISNEHMKKVKGYIDGAIKQGAKLIYGGEPVSVEGLESGFYLSPCILSGVTRGMTVYHEEIFGSVMLIIPFESDEEALKMANDTEFGLAAGVFTNDLSRAHSFAAMLEAGTVYINTFNDVSPLVPFGGFKQSGFGRENGRSAIEAYSQIKSVFVNTSKRLENAFQVISAGEL</sequence>
<proteinExistence type="inferred from homology"/>
<dbReference type="GO" id="GO:0016620">
    <property type="term" value="F:oxidoreductase activity, acting on the aldehyde or oxo group of donors, NAD or NADP as acceptor"/>
    <property type="evidence" value="ECO:0007669"/>
    <property type="project" value="InterPro"/>
</dbReference>
<organism evidence="4 5">
    <name type="scientific">Acrobeloides nanus</name>
    <dbReference type="NCBI Taxonomy" id="290746"/>
    <lineage>
        <taxon>Eukaryota</taxon>
        <taxon>Metazoa</taxon>
        <taxon>Ecdysozoa</taxon>
        <taxon>Nematoda</taxon>
        <taxon>Chromadorea</taxon>
        <taxon>Rhabditida</taxon>
        <taxon>Tylenchina</taxon>
        <taxon>Cephalobomorpha</taxon>
        <taxon>Cephaloboidea</taxon>
        <taxon>Cephalobidae</taxon>
        <taxon>Acrobeloides</taxon>
    </lineage>
</organism>
<dbReference type="Pfam" id="PF00171">
    <property type="entry name" value="Aldedh"/>
    <property type="match status" value="1"/>
</dbReference>
<keyword evidence="4" id="KW-1185">Reference proteome</keyword>
<dbReference type="Proteomes" id="UP000887540">
    <property type="component" value="Unplaced"/>
</dbReference>
<reference evidence="5" key="1">
    <citation type="submission" date="2022-11" db="UniProtKB">
        <authorList>
            <consortium name="WormBaseParasite"/>
        </authorList>
    </citation>
    <scope>IDENTIFICATION</scope>
</reference>
<dbReference type="InterPro" id="IPR016163">
    <property type="entry name" value="Ald_DH_C"/>
</dbReference>
<dbReference type="WBParaSite" id="ACRNAN_Path_1366.g5365.t1">
    <property type="protein sequence ID" value="ACRNAN_Path_1366.g5365.t1"/>
    <property type="gene ID" value="ACRNAN_Path_1366.g5365"/>
</dbReference>
<dbReference type="InterPro" id="IPR016160">
    <property type="entry name" value="Ald_DH_CS_CYS"/>
</dbReference>
<evidence type="ECO:0000256" key="1">
    <source>
        <dbReference type="ARBA" id="ARBA00009986"/>
    </source>
</evidence>
<dbReference type="InterPro" id="IPR015590">
    <property type="entry name" value="Aldehyde_DH_dom"/>
</dbReference>
<keyword evidence="2" id="KW-0560">Oxidoreductase</keyword>
<dbReference type="AlphaFoldDB" id="A0A914BZI2"/>
<protein>
    <submittedName>
        <fullName evidence="5">Aldehyde dehydrogenase domain-containing protein</fullName>
    </submittedName>
</protein>
<dbReference type="Gene3D" id="3.40.605.10">
    <property type="entry name" value="Aldehyde Dehydrogenase, Chain A, domain 1"/>
    <property type="match status" value="1"/>
</dbReference>
<dbReference type="PROSITE" id="PS00070">
    <property type="entry name" value="ALDEHYDE_DEHYDR_CYS"/>
    <property type="match status" value="1"/>
</dbReference>
<dbReference type="FunFam" id="3.40.605.10:FF:000007">
    <property type="entry name" value="NAD/NADP-dependent betaine aldehyde dehydrogenase"/>
    <property type="match status" value="1"/>
</dbReference>
<accession>A0A914BZI2</accession>
<dbReference type="Gene3D" id="3.40.309.10">
    <property type="entry name" value="Aldehyde Dehydrogenase, Chain A, domain 2"/>
    <property type="match status" value="1"/>
</dbReference>
<dbReference type="InterPro" id="IPR016162">
    <property type="entry name" value="Ald_DH_N"/>
</dbReference>
<comment type="similarity">
    <text evidence="1">Belongs to the aldehyde dehydrogenase family.</text>
</comment>
<dbReference type="InterPro" id="IPR016161">
    <property type="entry name" value="Ald_DH/histidinol_DH"/>
</dbReference>
<feature type="domain" description="Aldehyde dehydrogenase" evidence="3">
    <location>
        <begin position="29"/>
        <end position="483"/>
    </location>
</feature>